<dbReference type="AlphaFoldDB" id="A0AAV7VF36"/>
<proteinExistence type="predicted"/>
<dbReference type="EMBL" id="JANPWB010000003">
    <property type="protein sequence ID" value="KAJ1198669.1"/>
    <property type="molecule type" value="Genomic_DNA"/>
</dbReference>
<sequence>MRLNVRPKGLCVSVRALEESMHDYECSLGVYACFYVRPKRSVPVLGESVHDYECSLGVYACLFVLPKRLYVSERAAGGSMHDYECSLGIATPPPHAPQLLHFNGMASGVAALHALLYTAERDSGSALHFKACSPVLCTTEQDVVACSPGLYTTERDPGAEIHFKLCSPGLKTTEQDLGGACATGFVSDALTADSRGSRPMLLTHTSHKPPFGAFITSSHLLPTGCTAADLKHI</sequence>
<comment type="caution">
    <text evidence="1">The sequence shown here is derived from an EMBL/GenBank/DDBJ whole genome shotgun (WGS) entry which is preliminary data.</text>
</comment>
<organism evidence="1 2">
    <name type="scientific">Pleurodeles waltl</name>
    <name type="common">Iberian ribbed newt</name>
    <dbReference type="NCBI Taxonomy" id="8319"/>
    <lineage>
        <taxon>Eukaryota</taxon>
        <taxon>Metazoa</taxon>
        <taxon>Chordata</taxon>
        <taxon>Craniata</taxon>
        <taxon>Vertebrata</taxon>
        <taxon>Euteleostomi</taxon>
        <taxon>Amphibia</taxon>
        <taxon>Batrachia</taxon>
        <taxon>Caudata</taxon>
        <taxon>Salamandroidea</taxon>
        <taxon>Salamandridae</taxon>
        <taxon>Pleurodelinae</taxon>
        <taxon>Pleurodeles</taxon>
    </lineage>
</organism>
<protein>
    <submittedName>
        <fullName evidence="1">Uncharacterized protein</fullName>
    </submittedName>
</protein>
<keyword evidence="2" id="KW-1185">Reference proteome</keyword>
<evidence type="ECO:0000313" key="2">
    <source>
        <dbReference type="Proteomes" id="UP001066276"/>
    </source>
</evidence>
<gene>
    <name evidence="1" type="ORF">NDU88_002508</name>
</gene>
<name>A0AAV7VF36_PLEWA</name>
<evidence type="ECO:0000313" key="1">
    <source>
        <dbReference type="EMBL" id="KAJ1198669.1"/>
    </source>
</evidence>
<accession>A0AAV7VF36</accession>
<dbReference type="Proteomes" id="UP001066276">
    <property type="component" value="Chromosome 2_1"/>
</dbReference>
<reference evidence="1" key="1">
    <citation type="journal article" date="2022" name="bioRxiv">
        <title>Sequencing and chromosome-scale assembly of the giantPleurodeles waltlgenome.</title>
        <authorList>
            <person name="Brown T."/>
            <person name="Elewa A."/>
            <person name="Iarovenko S."/>
            <person name="Subramanian E."/>
            <person name="Araus A.J."/>
            <person name="Petzold A."/>
            <person name="Susuki M."/>
            <person name="Suzuki K.-i.T."/>
            <person name="Hayashi T."/>
            <person name="Toyoda A."/>
            <person name="Oliveira C."/>
            <person name="Osipova E."/>
            <person name="Leigh N.D."/>
            <person name="Simon A."/>
            <person name="Yun M.H."/>
        </authorList>
    </citation>
    <scope>NUCLEOTIDE SEQUENCE</scope>
    <source>
        <strain evidence="1">20211129_DDA</strain>
        <tissue evidence="1">Liver</tissue>
    </source>
</reference>